<evidence type="ECO:0000313" key="2">
    <source>
        <dbReference type="EMBL" id="EWS74302.1"/>
    </source>
</evidence>
<organism evidence="2 3">
    <name type="scientific">Tetrahymena thermophila (strain SB210)</name>
    <dbReference type="NCBI Taxonomy" id="312017"/>
    <lineage>
        <taxon>Eukaryota</taxon>
        <taxon>Sar</taxon>
        <taxon>Alveolata</taxon>
        <taxon>Ciliophora</taxon>
        <taxon>Intramacronucleata</taxon>
        <taxon>Oligohymenophorea</taxon>
        <taxon>Hymenostomatida</taxon>
        <taxon>Tetrahymenina</taxon>
        <taxon>Tetrahymenidae</taxon>
        <taxon>Tetrahymena</taxon>
    </lineage>
</organism>
<dbReference type="EMBL" id="GG662699">
    <property type="protein sequence ID" value="EWS74302.1"/>
    <property type="molecule type" value="Genomic_DNA"/>
</dbReference>
<accession>W7XAE7</accession>
<sequence>MIYLSIYRAQNYVFNEIQGNYGGSQIKKLMINIFFFFILFLSGIINYLKISQIIQKNKDLLHSVQNLNRFNFSDKKFLIKFFLIFFIIQFQKNIQIKHINKQKIKLDSNKQIKKIVSKQIKKSFYIKFRSSIIQLKSQKEKKR</sequence>
<name>W7XAE7_TETTS</name>
<feature type="transmembrane region" description="Helical" evidence="1">
    <location>
        <begin position="29"/>
        <end position="48"/>
    </location>
</feature>
<keyword evidence="1 2" id="KW-0812">Transmembrane</keyword>
<keyword evidence="3" id="KW-1185">Reference proteome</keyword>
<evidence type="ECO:0000313" key="3">
    <source>
        <dbReference type="Proteomes" id="UP000009168"/>
    </source>
</evidence>
<dbReference type="GeneID" id="24437426"/>
<gene>
    <name evidence="2" type="ORF">TTHERM_000129898</name>
</gene>
<evidence type="ECO:0000256" key="1">
    <source>
        <dbReference type="SAM" id="Phobius"/>
    </source>
</evidence>
<dbReference type="Proteomes" id="UP000009168">
    <property type="component" value="Unassembled WGS sequence"/>
</dbReference>
<keyword evidence="1" id="KW-1133">Transmembrane helix</keyword>
<dbReference type="InParanoid" id="W7XAE7"/>
<reference evidence="3" key="1">
    <citation type="journal article" date="2006" name="PLoS Biol.">
        <title>Macronuclear genome sequence of the ciliate Tetrahymena thermophila, a model eukaryote.</title>
        <authorList>
            <person name="Eisen J.A."/>
            <person name="Coyne R.S."/>
            <person name="Wu M."/>
            <person name="Wu D."/>
            <person name="Thiagarajan M."/>
            <person name="Wortman J.R."/>
            <person name="Badger J.H."/>
            <person name="Ren Q."/>
            <person name="Amedeo P."/>
            <person name="Jones K.M."/>
            <person name="Tallon L.J."/>
            <person name="Delcher A.L."/>
            <person name="Salzberg S.L."/>
            <person name="Silva J.C."/>
            <person name="Haas B.J."/>
            <person name="Majoros W.H."/>
            <person name="Farzad M."/>
            <person name="Carlton J.M."/>
            <person name="Smith R.K. Jr."/>
            <person name="Garg J."/>
            <person name="Pearlman R.E."/>
            <person name="Karrer K.M."/>
            <person name="Sun L."/>
            <person name="Manning G."/>
            <person name="Elde N.C."/>
            <person name="Turkewitz A.P."/>
            <person name="Asai D.J."/>
            <person name="Wilkes D.E."/>
            <person name="Wang Y."/>
            <person name="Cai H."/>
            <person name="Collins K."/>
            <person name="Stewart B.A."/>
            <person name="Lee S.R."/>
            <person name="Wilamowska K."/>
            <person name="Weinberg Z."/>
            <person name="Ruzzo W.L."/>
            <person name="Wloga D."/>
            <person name="Gaertig J."/>
            <person name="Frankel J."/>
            <person name="Tsao C.-C."/>
            <person name="Gorovsky M.A."/>
            <person name="Keeling P.J."/>
            <person name="Waller R.F."/>
            <person name="Patron N.J."/>
            <person name="Cherry J.M."/>
            <person name="Stover N.A."/>
            <person name="Krieger C.J."/>
            <person name="del Toro C."/>
            <person name="Ryder H.F."/>
            <person name="Williamson S.C."/>
            <person name="Barbeau R.A."/>
            <person name="Hamilton E.P."/>
            <person name="Orias E."/>
        </authorList>
    </citation>
    <scope>NUCLEOTIDE SEQUENCE [LARGE SCALE GENOMIC DNA]</scope>
    <source>
        <strain evidence="3">SB210</strain>
    </source>
</reference>
<proteinExistence type="predicted"/>
<dbReference type="AlphaFoldDB" id="W7XAE7"/>
<protein>
    <submittedName>
        <fullName evidence="2">Transmembrane protein, putative</fullName>
    </submittedName>
</protein>
<dbReference type="RefSeq" id="XP_012653123.1">
    <property type="nucleotide sequence ID" value="XM_012797669.1"/>
</dbReference>
<keyword evidence="1" id="KW-0472">Membrane</keyword>
<dbReference type="KEGG" id="tet:TTHERM_000129898"/>